<name>A0A6J5F7C8_9BURK</name>
<dbReference type="AlphaFoldDB" id="A0A6J5F7C8"/>
<organism evidence="1 2">
    <name type="scientific">Paraburkholderia humisilvae</name>
    <dbReference type="NCBI Taxonomy" id="627669"/>
    <lineage>
        <taxon>Bacteria</taxon>
        <taxon>Pseudomonadati</taxon>
        <taxon>Pseudomonadota</taxon>
        <taxon>Betaproteobacteria</taxon>
        <taxon>Burkholderiales</taxon>
        <taxon>Burkholderiaceae</taxon>
        <taxon>Paraburkholderia</taxon>
    </lineage>
</organism>
<evidence type="ECO:0000313" key="1">
    <source>
        <dbReference type="EMBL" id="CAB3774394.1"/>
    </source>
</evidence>
<keyword evidence="2" id="KW-1185">Reference proteome</keyword>
<sequence length="45" mass="4771">MELDITLYVGCAVHKESITVAYAMGTGEVELLGKTGTTQADIDLL</sequence>
<dbReference type="EMBL" id="CADIKH010000113">
    <property type="protein sequence ID" value="CAB3774394.1"/>
    <property type="molecule type" value="Genomic_DNA"/>
</dbReference>
<proteinExistence type="predicted"/>
<accession>A0A6J5F7C8</accession>
<dbReference type="Proteomes" id="UP000494363">
    <property type="component" value="Unassembled WGS sequence"/>
</dbReference>
<gene>
    <name evidence="1" type="ORF">LMG29542_07776</name>
</gene>
<reference evidence="1 2" key="1">
    <citation type="submission" date="2020-04" db="EMBL/GenBank/DDBJ databases">
        <authorList>
            <person name="De Canck E."/>
        </authorList>
    </citation>
    <scope>NUCLEOTIDE SEQUENCE [LARGE SCALE GENOMIC DNA]</scope>
    <source>
        <strain evidence="1 2">LMG 29542</strain>
    </source>
</reference>
<evidence type="ECO:0000313" key="2">
    <source>
        <dbReference type="Proteomes" id="UP000494363"/>
    </source>
</evidence>
<protein>
    <submittedName>
        <fullName evidence="1">Uncharacterized protein</fullName>
    </submittedName>
</protein>